<dbReference type="GO" id="GO:0016740">
    <property type="term" value="F:transferase activity"/>
    <property type="evidence" value="ECO:0007669"/>
    <property type="project" value="UniProtKB-KW"/>
</dbReference>
<reference evidence="1 2" key="1">
    <citation type="submission" date="2018-09" db="EMBL/GenBank/DDBJ databases">
        <authorList>
            <person name="Zhu H."/>
        </authorList>
    </citation>
    <scope>NUCLEOTIDE SEQUENCE [LARGE SCALE GENOMIC DNA]</scope>
    <source>
        <strain evidence="1 2">K2W22B-5</strain>
    </source>
</reference>
<gene>
    <name evidence="1" type="ORF">D3877_28665</name>
</gene>
<organism evidence="1 2">
    <name type="scientific">Azospirillum cavernae</name>
    <dbReference type="NCBI Taxonomy" id="2320860"/>
    <lineage>
        <taxon>Bacteria</taxon>
        <taxon>Pseudomonadati</taxon>
        <taxon>Pseudomonadota</taxon>
        <taxon>Alphaproteobacteria</taxon>
        <taxon>Rhodospirillales</taxon>
        <taxon>Azospirillaceae</taxon>
        <taxon>Azospirillum</taxon>
    </lineage>
</organism>
<dbReference type="Pfam" id="PF20706">
    <property type="entry name" value="GT4-conflict"/>
    <property type="match status" value="1"/>
</dbReference>
<dbReference type="Gene3D" id="3.40.50.2000">
    <property type="entry name" value="Glycogen Phosphorylase B"/>
    <property type="match status" value="1"/>
</dbReference>
<name>A0A418VL91_9PROT</name>
<protein>
    <submittedName>
        <fullName evidence="1">Glycosyltransferase family 1 protein</fullName>
    </submittedName>
</protein>
<sequence>MGGLPAPHALSGGAASGRNVSRQSLRLRLGHLSQEPSGAPWRGRMAVANSQPVHHPMTRIKIDLGSGQKVGIVWQIGSYSGWGVLGLHIARHMMAAGDLEPMPIYPLSSVDRNAVDPAFLERLTANANAIAAAMASRPDPSVMVRGSFPMLHGLGNGLTPAPLAATFAGTPDLAIAFLEDTNLGPEVVARGQRYACIAAGASWTAEVLRGAGLERVVVCPQGVDATVFHPGPPRAHARDRFIVYSGGKLEFRKGQDVVVAAFRRFHQRHPDALLVAGWFSPWPTLARSMSDSPHLAEAPGLDEKGAVDVAGWLSRNGLPEGSFQVAPAVSNRAMGKVLRQADAALFPNRCEGGTNLVAMEAIACGIPTILSANTGHLDLIADLPCLALRAQAPVPSRPGGMGTEGWGESSIDEIVEALEHVYANRDAARVQAAQAAERIRTEWSWDVQISRMLKGLGLRAG</sequence>
<keyword evidence="2" id="KW-1185">Reference proteome</keyword>
<dbReference type="SUPFAM" id="SSF53756">
    <property type="entry name" value="UDP-Glycosyltransferase/glycogen phosphorylase"/>
    <property type="match status" value="1"/>
</dbReference>
<dbReference type="EMBL" id="QYUL01000006">
    <property type="protein sequence ID" value="RJF76856.1"/>
    <property type="molecule type" value="Genomic_DNA"/>
</dbReference>
<proteinExistence type="predicted"/>
<dbReference type="CDD" id="cd03801">
    <property type="entry name" value="GT4_PimA-like"/>
    <property type="match status" value="1"/>
</dbReference>
<dbReference type="AlphaFoldDB" id="A0A418VL91"/>
<dbReference type="Proteomes" id="UP000283458">
    <property type="component" value="Unassembled WGS sequence"/>
</dbReference>
<accession>A0A418VL91</accession>
<evidence type="ECO:0000313" key="2">
    <source>
        <dbReference type="Proteomes" id="UP000283458"/>
    </source>
</evidence>
<keyword evidence="1" id="KW-0808">Transferase</keyword>
<comment type="caution">
    <text evidence="1">The sequence shown here is derived from an EMBL/GenBank/DDBJ whole genome shotgun (WGS) entry which is preliminary data.</text>
</comment>
<dbReference type="PANTHER" id="PTHR46656:SF3">
    <property type="entry name" value="PUTATIVE-RELATED"/>
    <property type="match status" value="1"/>
</dbReference>
<dbReference type="PANTHER" id="PTHR46656">
    <property type="entry name" value="PUTATIVE-RELATED"/>
    <property type="match status" value="1"/>
</dbReference>
<evidence type="ECO:0000313" key="1">
    <source>
        <dbReference type="EMBL" id="RJF76856.1"/>
    </source>
</evidence>